<feature type="signal peptide" evidence="1">
    <location>
        <begin position="1"/>
        <end position="21"/>
    </location>
</feature>
<evidence type="ECO:0000256" key="1">
    <source>
        <dbReference type="SAM" id="SignalP"/>
    </source>
</evidence>
<reference evidence="3 4" key="1">
    <citation type="submission" date="2020-08" db="EMBL/GenBank/DDBJ databases">
        <title>Genomic Encyclopedia of Type Strains, Phase IV (KMG-IV): sequencing the most valuable type-strain genomes for metagenomic binning, comparative biology and taxonomic classification.</title>
        <authorList>
            <person name="Goeker M."/>
        </authorList>
    </citation>
    <scope>NUCLEOTIDE SEQUENCE [LARGE SCALE GENOMIC DNA]</scope>
    <source>
        <strain evidence="3 4">DSM 18233</strain>
    </source>
</reference>
<evidence type="ECO:0000313" key="4">
    <source>
        <dbReference type="Proteomes" id="UP000543030"/>
    </source>
</evidence>
<dbReference type="EMBL" id="JACHHN010000003">
    <property type="protein sequence ID" value="MBB5190794.1"/>
    <property type="molecule type" value="Genomic_DNA"/>
</dbReference>
<gene>
    <name evidence="3" type="ORF">HNQ50_001517</name>
</gene>
<keyword evidence="1" id="KW-0732">Signal</keyword>
<organism evidence="3 4">
    <name type="scientific">Silvimonas terrae</name>
    <dbReference type="NCBI Taxonomy" id="300266"/>
    <lineage>
        <taxon>Bacteria</taxon>
        <taxon>Pseudomonadati</taxon>
        <taxon>Pseudomonadota</taxon>
        <taxon>Betaproteobacteria</taxon>
        <taxon>Neisseriales</taxon>
        <taxon>Chitinibacteraceae</taxon>
        <taxon>Silvimonas</taxon>
    </lineage>
</organism>
<dbReference type="Proteomes" id="UP000543030">
    <property type="component" value="Unassembled WGS sequence"/>
</dbReference>
<evidence type="ECO:0000313" key="3">
    <source>
        <dbReference type="EMBL" id="MBB5190794.1"/>
    </source>
</evidence>
<sequence length="196" mass="20104">MKLRTLVAGLAFIGASAGAFAVPTWTITPTVGAVQNGSGFNLGTALSPSTFNIINSATGAFTDTYSFMVTPTSAATDVLFANFLFTSPLQGLASSTSLTLIDTTTNTNYGSVTIDEPAFTAAELFFSGHTYNLIVNGTLAQGASIGAYAIAGTLTPVPEPETYALMGLGLVALVAARARRRKMGDSARLDTTEAAA</sequence>
<feature type="chain" id="PRO_5032289695" description="Ice-binding protein C-terminal domain-containing protein" evidence="1">
    <location>
        <begin position="22"/>
        <end position="196"/>
    </location>
</feature>
<dbReference type="Pfam" id="PF07589">
    <property type="entry name" value="PEP-CTERM"/>
    <property type="match status" value="1"/>
</dbReference>
<proteinExistence type="predicted"/>
<accession>A0A840RDY0</accession>
<evidence type="ECO:0000259" key="2">
    <source>
        <dbReference type="Pfam" id="PF07589"/>
    </source>
</evidence>
<dbReference type="NCBIfam" id="NF038126">
    <property type="entry name" value="PEP_CTERM_FxDxF"/>
    <property type="match status" value="1"/>
</dbReference>
<name>A0A840RDY0_9NEIS</name>
<comment type="caution">
    <text evidence="3">The sequence shown here is derived from an EMBL/GenBank/DDBJ whole genome shotgun (WGS) entry which is preliminary data.</text>
</comment>
<dbReference type="AlphaFoldDB" id="A0A840RDY0"/>
<protein>
    <recommendedName>
        <fullName evidence="2">Ice-binding protein C-terminal domain-containing protein</fullName>
    </recommendedName>
</protein>
<feature type="domain" description="Ice-binding protein C-terminal" evidence="2">
    <location>
        <begin position="156"/>
        <end position="180"/>
    </location>
</feature>
<keyword evidence="4" id="KW-1185">Reference proteome</keyword>
<dbReference type="NCBIfam" id="TIGR02595">
    <property type="entry name" value="PEP_CTERM"/>
    <property type="match status" value="1"/>
</dbReference>
<dbReference type="InterPro" id="IPR013424">
    <property type="entry name" value="Ice-binding_C"/>
</dbReference>